<evidence type="ECO:0000259" key="9">
    <source>
        <dbReference type="Pfam" id="PF01979"/>
    </source>
</evidence>
<protein>
    <submittedName>
        <fullName evidence="10">N-acetylglucosamine 6-phosphate deacetylase</fullName>
    </submittedName>
</protein>
<dbReference type="GO" id="GO:0046872">
    <property type="term" value="F:metal ion binding"/>
    <property type="evidence" value="ECO:0007669"/>
    <property type="project" value="UniProtKB-KW"/>
</dbReference>
<dbReference type="PANTHER" id="PTHR11113">
    <property type="entry name" value="N-ACETYLGLUCOSAMINE-6-PHOSPHATE DEACETYLASE"/>
    <property type="match status" value="1"/>
</dbReference>
<keyword evidence="11" id="KW-1185">Reference proteome</keyword>
<evidence type="ECO:0000256" key="6">
    <source>
        <dbReference type="PIRSR" id="PIRSR038994-1"/>
    </source>
</evidence>
<dbReference type="InterPro" id="IPR003764">
    <property type="entry name" value="GlcNAc_6-P_deAcase"/>
</dbReference>
<keyword evidence="3 5" id="KW-0378">Hydrolase</keyword>
<dbReference type="OrthoDB" id="9776488at2"/>
<evidence type="ECO:0000256" key="4">
    <source>
        <dbReference type="ARBA" id="ARBA00023277"/>
    </source>
</evidence>
<reference evidence="10 11" key="1">
    <citation type="submission" date="2016-10" db="EMBL/GenBank/DDBJ databases">
        <authorList>
            <person name="Varghese N."/>
            <person name="Submissions S."/>
        </authorList>
    </citation>
    <scope>NUCLEOTIDE SEQUENCE [LARGE SCALE GENOMIC DNA]</scope>
    <source>
        <strain evidence="11">YIM D21,KCTC 23444,ACCC 10710</strain>
    </source>
</reference>
<dbReference type="AlphaFoldDB" id="A0A1I1T453"/>
<comment type="similarity">
    <text evidence="1 5">Belongs to the metallo-dependent hydrolases superfamily. NagA family.</text>
</comment>
<feature type="binding site" evidence="7">
    <location>
        <begin position="218"/>
        <end position="219"/>
    </location>
    <ligand>
        <name>substrate</name>
    </ligand>
</feature>
<feature type="binding site" evidence="7">
    <location>
        <position position="139"/>
    </location>
    <ligand>
        <name>substrate</name>
    </ligand>
</feature>
<dbReference type="PANTHER" id="PTHR11113:SF14">
    <property type="entry name" value="N-ACETYLGLUCOSAMINE-6-PHOSPHATE DEACETYLASE"/>
    <property type="match status" value="1"/>
</dbReference>
<evidence type="ECO:0000256" key="3">
    <source>
        <dbReference type="ARBA" id="ARBA00022801"/>
    </source>
</evidence>
<dbReference type="GO" id="GO:0008448">
    <property type="term" value="F:N-acetylglucosamine-6-phosphate deacetylase activity"/>
    <property type="evidence" value="ECO:0007669"/>
    <property type="project" value="InterPro"/>
</dbReference>
<gene>
    <name evidence="10" type="ORF">SAMN04515678_101472</name>
</gene>
<feature type="binding site" evidence="8">
    <location>
        <position position="215"/>
    </location>
    <ligand>
        <name>Zn(2+)</name>
        <dbReference type="ChEBI" id="CHEBI:29105"/>
    </ligand>
</feature>
<keyword evidence="4 5" id="KW-0119">Carbohydrate metabolism</keyword>
<feature type="binding site" evidence="7">
    <location>
        <position position="226"/>
    </location>
    <ligand>
        <name>substrate</name>
    </ligand>
</feature>
<evidence type="ECO:0000313" key="10">
    <source>
        <dbReference type="EMBL" id="SFD53409.1"/>
    </source>
</evidence>
<dbReference type="Proteomes" id="UP000325289">
    <property type="component" value="Unassembled WGS sequence"/>
</dbReference>
<evidence type="ECO:0000256" key="5">
    <source>
        <dbReference type="PIRNR" id="PIRNR038994"/>
    </source>
</evidence>
<dbReference type="SUPFAM" id="SSF51338">
    <property type="entry name" value="Composite domain of metallo-dependent hydrolases"/>
    <property type="match status" value="1"/>
</dbReference>
<dbReference type="Gene3D" id="2.30.40.10">
    <property type="entry name" value="Urease, subunit C, domain 1"/>
    <property type="match status" value="1"/>
</dbReference>
<name>A0A1I1T453_9RHOB</name>
<dbReference type="NCBIfam" id="TIGR00221">
    <property type="entry name" value="nagA"/>
    <property type="match status" value="1"/>
</dbReference>
<proteinExistence type="inferred from homology"/>
<feature type="binding site" evidence="8">
    <location>
        <position position="194"/>
    </location>
    <ligand>
        <name>Zn(2+)</name>
        <dbReference type="ChEBI" id="CHEBI:29105"/>
    </ligand>
</feature>
<feature type="domain" description="Amidohydrolase-related" evidence="9">
    <location>
        <begin position="52"/>
        <end position="360"/>
    </location>
</feature>
<dbReference type="PIRSF" id="PIRSF038994">
    <property type="entry name" value="NagA"/>
    <property type="match status" value="1"/>
</dbReference>
<dbReference type="InterPro" id="IPR032466">
    <property type="entry name" value="Metal_Hydrolase"/>
</dbReference>
<evidence type="ECO:0000256" key="7">
    <source>
        <dbReference type="PIRSR" id="PIRSR038994-2"/>
    </source>
</evidence>
<evidence type="ECO:0000256" key="1">
    <source>
        <dbReference type="ARBA" id="ARBA00010716"/>
    </source>
</evidence>
<feature type="binding site" evidence="8">
    <location>
        <position position="128"/>
    </location>
    <ligand>
        <name>Zn(2+)</name>
        <dbReference type="ChEBI" id="CHEBI:29105"/>
    </ligand>
</feature>
<dbReference type="InterPro" id="IPR006680">
    <property type="entry name" value="Amidohydro-rel"/>
</dbReference>
<dbReference type="EMBL" id="FOMS01000001">
    <property type="protein sequence ID" value="SFD53409.1"/>
    <property type="molecule type" value="Genomic_DNA"/>
</dbReference>
<comment type="cofactor">
    <cofactor evidence="8">
        <name>a divalent metal cation</name>
        <dbReference type="ChEBI" id="CHEBI:60240"/>
    </cofactor>
    <text evidence="8">Binds 1 divalent metal cation per subunit.</text>
</comment>
<dbReference type="SUPFAM" id="SSF51556">
    <property type="entry name" value="Metallo-dependent hydrolases"/>
    <property type="match status" value="1"/>
</dbReference>
<keyword evidence="2 8" id="KW-0479">Metal-binding</keyword>
<dbReference type="GO" id="GO:0006046">
    <property type="term" value="P:N-acetylglucosamine catabolic process"/>
    <property type="evidence" value="ECO:0007669"/>
    <property type="project" value="TreeGrafter"/>
</dbReference>
<accession>A0A1I1T453</accession>
<evidence type="ECO:0000256" key="8">
    <source>
        <dbReference type="PIRSR" id="PIRSR038994-3"/>
    </source>
</evidence>
<dbReference type="Pfam" id="PF22643">
    <property type="entry name" value="NagA_N"/>
    <property type="match status" value="1"/>
</dbReference>
<dbReference type="Gene3D" id="3.20.20.140">
    <property type="entry name" value="Metal-dependent hydrolases"/>
    <property type="match status" value="1"/>
</dbReference>
<organism evidence="10 11">
    <name type="scientific">Roseivivax sediminis</name>
    <dbReference type="NCBI Taxonomy" id="936889"/>
    <lineage>
        <taxon>Bacteria</taxon>
        <taxon>Pseudomonadati</taxon>
        <taxon>Pseudomonadota</taxon>
        <taxon>Alphaproteobacteria</taxon>
        <taxon>Rhodobacterales</taxon>
        <taxon>Roseobacteraceae</taxon>
        <taxon>Roseivivax</taxon>
    </lineage>
</organism>
<feature type="binding site" evidence="7">
    <location>
        <begin position="304"/>
        <end position="306"/>
    </location>
    <ligand>
        <name>substrate</name>
    </ligand>
</feature>
<feature type="active site" description="Proton donor/acceptor" evidence="6">
    <location>
        <position position="271"/>
    </location>
</feature>
<dbReference type="Pfam" id="PF01979">
    <property type="entry name" value="Amidohydro_1"/>
    <property type="match status" value="1"/>
</dbReference>
<dbReference type="RefSeq" id="WP_149754260.1">
    <property type="nucleotide sequence ID" value="NZ_FOMS01000001.1"/>
</dbReference>
<evidence type="ECO:0000256" key="2">
    <source>
        <dbReference type="ARBA" id="ARBA00022723"/>
    </source>
</evidence>
<evidence type="ECO:0000313" key="11">
    <source>
        <dbReference type="Proteomes" id="UP000325289"/>
    </source>
</evidence>
<feature type="binding site" evidence="7">
    <location>
        <position position="249"/>
    </location>
    <ligand>
        <name>substrate</name>
    </ligand>
</feature>
<dbReference type="InterPro" id="IPR011059">
    <property type="entry name" value="Metal-dep_hydrolase_composite"/>
</dbReference>
<sequence>MSLHALTAPVVFDGTRLLADHAVILDGGHIAALTPEAVLPAEMPRTPLDGLLAPGFVDLQVNGGGGLMLNEAPTPETMARIARAHAGLGTTTLLPTLITDTAGQTGAAIAAAVDAAGHVPGIGGLHLEGPHLDPRRAGAHDPALIRPMTDADLAQLSDAARRLPTLLITLAPEAASAGQIAALRKAGAIVSLGHTGTCYDTARGAEAAGATMVTHLFNAMSPLGHRAPGLVGAALDGQSWAGIIADGVHVHPAALRLACRAKPDRLFLVTDAMAPAGTDLDSFTLNGREIRRTDGRLTLADGTLAGADLDLPRALRLVRALGLSLEETLAMATSRPADAIGRRDIGRLAAGAGADLVHLSDDLDLLGTWQRGAPV</sequence>